<protein>
    <recommendedName>
        <fullName evidence="6">DUF1232 domain-containing protein</fullName>
    </recommendedName>
</protein>
<name>A0A8J3QLU6_9ACTN</name>
<keyword evidence="8" id="KW-1185">Reference proteome</keyword>
<gene>
    <name evidence="7" type="ORF">Raf01_02520</name>
</gene>
<evidence type="ECO:0000259" key="6">
    <source>
        <dbReference type="Pfam" id="PF06803"/>
    </source>
</evidence>
<feature type="domain" description="DUF1232" evidence="6">
    <location>
        <begin position="55"/>
        <end position="88"/>
    </location>
</feature>
<dbReference type="AlphaFoldDB" id="A0A8J3QLU6"/>
<dbReference type="GO" id="GO:0012505">
    <property type="term" value="C:endomembrane system"/>
    <property type="evidence" value="ECO:0007669"/>
    <property type="project" value="UniProtKB-SubCell"/>
</dbReference>
<evidence type="ECO:0000256" key="5">
    <source>
        <dbReference type="SAM" id="Phobius"/>
    </source>
</evidence>
<comment type="caution">
    <text evidence="7">The sequence shown here is derived from an EMBL/GenBank/DDBJ whole genome shotgun (WGS) entry which is preliminary data.</text>
</comment>
<dbReference type="Proteomes" id="UP000642748">
    <property type="component" value="Unassembled WGS sequence"/>
</dbReference>
<reference evidence="7" key="1">
    <citation type="submission" date="2021-01" db="EMBL/GenBank/DDBJ databases">
        <title>Whole genome shotgun sequence of Rugosimonospora africana NBRC 104875.</title>
        <authorList>
            <person name="Komaki H."/>
            <person name="Tamura T."/>
        </authorList>
    </citation>
    <scope>NUCLEOTIDE SEQUENCE</scope>
    <source>
        <strain evidence="7">NBRC 104875</strain>
    </source>
</reference>
<evidence type="ECO:0000256" key="4">
    <source>
        <dbReference type="ARBA" id="ARBA00023136"/>
    </source>
</evidence>
<evidence type="ECO:0000256" key="1">
    <source>
        <dbReference type="ARBA" id="ARBA00004127"/>
    </source>
</evidence>
<organism evidence="7 8">
    <name type="scientific">Rugosimonospora africana</name>
    <dbReference type="NCBI Taxonomy" id="556532"/>
    <lineage>
        <taxon>Bacteria</taxon>
        <taxon>Bacillati</taxon>
        <taxon>Actinomycetota</taxon>
        <taxon>Actinomycetes</taxon>
        <taxon>Micromonosporales</taxon>
        <taxon>Micromonosporaceae</taxon>
        <taxon>Rugosimonospora</taxon>
    </lineage>
</organism>
<proteinExistence type="predicted"/>
<keyword evidence="2 5" id="KW-0812">Transmembrane</keyword>
<comment type="subcellular location">
    <subcellularLocation>
        <location evidence="1">Endomembrane system</location>
        <topology evidence="1">Multi-pass membrane protein</topology>
    </subcellularLocation>
</comment>
<dbReference type="InterPro" id="IPR010652">
    <property type="entry name" value="DUF1232"/>
</dbReference>
<dbReference type="RefSeq" id="WP_203915799.1">
    <property type="nucleotide sequence ID" value="NZ_BONZ01000003.1"/>
</dbReference>
<evidence type="ECO:0000256" key="3">
    <source>
        <dbReference type="ARBA" id="ARBA00022989"/>
    </source>
</evidence>
<sequence>MARLGRRAALTALWSAIRASHRGGPSLGQRLAALPRMVGATLSGRYDGKARVFGMVLALLYIVSPIDLVPEALFSVFGLVDDSFVVLWLAGAVLSETERFMVWERRRVQTIPGRARAR</sequence>
<evidence type="ECO:0000313" key="8">
    <source>
        <dbReference type="Proteomes" id="UP000642748"/>
    </source>
</evidence>
<dbReference type="Pfam" id="PF06803">
    <property type="entry name" value="DUF1232"/>
    <property type="match status" value="1"/>
</dbReference>
<accession>A0A8J3QLU6</accession>
<keyword evidence="4 5" id="KW-0472">Membrane</keyword>
<evidence type="ECO:0000256" key="2">
    <source>
        <dbReference type="ARBA" id="ARBA00022692"/>
    </source>
</evidence>
<keyword evidence="3 5" id="KW-1133">Transmembrane helix</keyword>
<dbReference type="EMBL" id="BONZ01000003">
    <property type="protein sequence ID" value="GIH12080.1"/>
    <property type="molecule type" value="Genomic_DNA"/>
</dbReference>
<feature type="transmembrane region" description="Helical" evidence="5">
    <location>
        <begin position="52"/>
        <end position="69"/>
    </location>
</feature>
<evidence type="ECO:0000313" key="7">
    <source>
        <dbReference type="EMBL" id="GIH12080.1"/>
    </source>
</evidence>